<comment type="caution">
    <text evidence="14">The sequence shown here is derived from an EMBL/GenBank/DDBJ whole genome shotgun (WGS) entry which is preliminary data.</text>
</comment>
<feature type="active site" description="Charge relay system; for autoendoproteolytic cleavage activity" evidence="13">
    <location>
        <position position="283"/>
    </location>
</feature>
<keyword evidence="9 13" id="KW-0456">Lyase</keyword>
<evidence type="ECO:0000256" key="13">
    <source>
        <dbReference type="HAMAP-Rule" id="MF_03208"/>
    </source>
</evidence>
<evidence type="ECO:0000256" key="3">
    <source>
        <dbReference type="ARBA" id="ARBA00022692"/>
    </source>
</evidence>
<keyword evidence="15" id="KW-1185">Reference proteome</keyword>
<feature type="site" description="Cleavage (non-hydrolytic); by autocatalysis" evidence="13">
    <location>
        <begin position="388"/>
        <end position="389"/>
    </location>
</feature>
<feature type="active site" description="Charge relay system; for autoendoproteolytic cleavage activity" evidence="13">
    <location>
        <position position="197"/>
    </location>
</feature>
<protein>
    <recommendedName>
        <fullName evidence="13">Phosphatidylserine decarboxylase proenzyme, mitochondrial</fullName>
        <ecNumber evidence="13">4.1.1.65</ecNumber>
    </recommendedName>
    <component>
        <recommendedName>
            <fullName evidence="13">Phosphatidylserine decarboxylase beta chain</fullName>
        </recommendedName>
    </component>
    <component>
        <recommendedName>
            <fullName evidence="13">Phosphatidylserine decarboxylase alpha chain</fullName>
        </recommendedName>
    </component>
</protein>
<comment type="subcellular location">
    <molecule>Phosphatidylserine decarboxylase beta chain</molecule>
    <subcellularLocation>
        <location evidence="13">Mitochondrion inner membrane</location>
        <topology evidence="13">Single-pass membrane protein</topology>
        <orientation evidence="13">Intermembrane side</orientation>
    </subcellularLocation>
</comment>
<evidence type="ECO:0000256" key="5">
    <source>
        <dbReference type="ARBA" id="ARBA00022989"/>
    </source>
</evidence>
<dbReference type="InterPro" id="IPR003817">
    <property type="entry name" value="PS_Dcarbxylase"/>
</dbReference>
<dbReference type="GO" id="GO:0004609">
    <property type="term" value="F:phosphatidylserine decarboxylase activity"/>
    <property type="evidence" value="ECO:0007669"/>
    <property type="project" value="UniProtKB-UniRule"/>
</dbReference>
<dbReference type="Pfam" id="PF02666">
    <property type="entry name" value="PS_Dcarbxylase"/>
    <property type="match status" value="1"/>
</dbReference>
<evidence type="ECO:0000313" key="14">
    <source>
        <dbReference type="EMBL" id="CAG7816953.1"/>
    </source>
</evidence>
<evidence type="ECO:0000256" key="8">
    <source>
        <dbReference type="ARBA" id="ARBA00023209"/>
    </source>
</evidence>
<comment type="similarity">
    <text evidence="13">Belongs to the phosphatidylserine decarboxylase family. PSD-B subfamily. Eukaryotic type I sub-subfamily.</text>
</comment>
<dbReference type="GO" id="GO:0006646">
    <property type="term" value="P:phosphatidylethanolamine biosynthetic process"/>
    <property type="evidence" value="ECO:0007669"/>
    <property type="project" value="UniProtKB-UniRule"/>
</dbReference>
<feature type="topological domain" description="Mitochondrial intermembrane" evidence="13">
    <location>
        <begin position="100"/>
        <end position="423"/>
    </location>
</feature>
<evidence type="ECO:0000256" key="12">
    <source>
        <dbReference type="ARBA" id="ARBA00045136"/>
    </source>
</evidence>
<reference evidence="14" key="1">
    <citation type="submission" date="2021-06" db="EMBL/GenBank/DDBJ databases">
        <authorList>
            <person name="Hodson N. C."/>
            <person name="Mongue J. A."/>
            <person name="Jaron S. K."/>
        </authorList>
    </citation>
    <scope>NUCLEOTIDE SEQUENCE</scope>
</reference>
<keyword evidence="13" id="KW-0999">Mitochondrion inner membrane</keyword>
<gene>
    <name evidence="14" type="ORF">AFUS01_LOCUS27544</name>
</gene>
<comment type="cofactor">
    <cofactor evidence="13">
        <name>pyruvate</name>
        <dbReference type="ChEBI" id="CHEBI:15361"/>
    </cofactor>
    <text evidence="13">Binds 1 pyruvoyl group covalently per subunit.</text>
</comment>
<evidence type="ECO:0000256" key="11">
    <source>
        <dbReference type="ARBA" id="ARBA00023317"/>
    </source>
</evidence>
<dbReference type="UniPathway" id="UPA00558">
    <property type="reaction ID" value="UER00616"/>
</dbReference>
<keyword evidence="8 13" id="KW-0594">Phospholipid biosynthesis</keyword>
<keyword evidence="11 13" id="KW-0670">Pyruvate</keyword>
<dbReference type="AlphaFoldDB" id="A0A8J2KHE7"/>
<comment type="subunit">
    <text evidence="13">Heterodimer of a large membrane-associated beta subunit and a small pyruvoyl-containing alpha subunit.</text>
</comment>
<evidence type="ECO:0000313" key="15">
    <source>
        <dbReference type="Proteomes" id="UP000708208"/>
    </source>
</evidence>
<evidence type="ECO:0000256" key="2">
    <source>
        <dbReference type="ARBA" id="ARBA00022516"/>
    </source>
</evidence>
<dbReference type="EC" id="4.1.1.65" evidence="13"/>
<feature type="active site" description="Schiff-base intermediate with substrate; via pyruvic acid; for decarboxylase activity" evidence="13">
    <location>
        <position position="389"/>
    </location>
</feature>
<name>A0A8J2KHE7_9HEXA</name>
<evidence type="ECO:0000256" key="7">
    <source>
        <dbReference type="ARBA" id="ARBA00023136"/>
    </source>
</evidence>
<dbReference type="EMBL" id="CAJVCH010382905">
    <property type="protein sequence ID" value="CAG7816953.1"/>
    <property type="molecule type" value="Genomic_DNA"/>
</dbReference>
<feature type="modified residue" description="Pyruvic acid (Ser); by autocatalysis" evidence="13">
    <location>
        <position position="389"/>
    </location>
</feature>
<keyword evidence="3 13" id="KW-0812">Transmembrane</keyword>
<keyword evidence="13" id="KW-0496">Mitochondrion</keyword>
<proteinExistence type="inferred from homology"/>
<dbReference type="PANTHER" id="PTHR10067">
    <property type="entry name" value="PHOSPHATIDYLSERINE DECARBOXYLASE"/>
    <property type="match status" value="1"/>
</dbReference>
<comment type="pathway">
    <text evidence="13">Phospholipid metabolism; phosphatidylethanolamine biosynthesis; phosphatidylethanolamine from CDP-diacylglycerol: step 2/2.</text>
</comment>
<dbReference type="InterPro" id="IPR033661">
    <property type="entry name" value="PSD_type1_euk"/>
</dbReference>
<evidence type="ECO:0000256" key="4">
    <source>
        <dbReference type="ARBA" id="ARBA00022793"/>
    </source>
</evidence>
<comment type="pathway">
    <text evidence="1">Lipid metabolism.</text>
</comment>
<comment type="PTM">
    <text evidence="13">Is synthesized initially as an inactive proenzyme. Formation of the active enzyme involves a self-maturation process in which the active site pyruvoyl group is generated from an internal serine residue via an autocatalytic post-translational modification. Two non-identical subunits are generated from the proenzyme in this reaction, and the pyruvate is formed at the N-terminus of the alpha chain, which is derived from the carboxyl end of the proenzyme. The autoendoproteolytic cleavage occurs by a canonical serine protease mechanism, in which the side chain hydroxyl group of the serine supplies its oxygen atom to form the C-terminus of the beta chain, while the remainder of the serine residue undergoes an oxidative deamination to produce ammonia and the pyruvoyl prosthetic group on the alpha chain. During this reaction, the Ser that is part of the protease active site of the proenzyme becomes the pyruvoyl prosthetic group, which constitutes an essential element of the active site of the mature decarboxylase.</text>
</comment>
<keyword evidence="7 13" id="KW-0472">Membrane</keyword>
<evidence type="ECO:0000256" key="9">
    <source>
        <dbReference type="ARBA" id="ARBA00023239"/>
    </source>
</evidence>
<dbReference type="GO" id="GO:0005743">
    <property type="term" value="C:mitochondrial inner membrane"/>
    <property type="evidence" value="ECO:0007669"/>
    <property type="project" value="UniProtKB-SubCell"/>
</dbReference>
<keyword evidence="10 13" id="KW-1208">Phospholipid metabolism</keyword>
<comment type="function">
    <text evidence="12">Catalyzes the formation of phosphatidylethanolamine (PtdEtn) from phosphatidylserine (PtdSer). Plays a central role in phospholipid metabolism and in the interorganelle trafficking of phosphatidylserine. May be involved in lipid droplet biogenesis at the endoplasmic reticulum membrane.</text>
</comment>
<evidence type="ECO:0000256" key="10">
    <source>
        <dbReference type="ARBA" id="ARBA00023264"/>
    </source>
</evidence>
<dbReference type="OrthoDB" id="4330at2759"/>
<dbReference type="HAMAP" id="MF_03208">
    <property type="entry name" value="PS_decarb_PSD_B_type1_euk"/>
    <property type="match status" value="1"/>
</dbReference>
<sequence length="423" mass="48869">MWFFSVIFNHLKLKLKTCPLNKRSSCHHELSSCLLFWPTVCDQAGLETITISPTNSSSEFSFNVGKPQRFEANSVTYWRWKWVTVPATFTTGIYIYETYNRYGSEETQPAKNWQVAWYRFLPLKTLSRLWGWVHDLHLPEWSRSALLSLYVNIFGCDLSEAEEEDLKKYQNLGEFFRRALKVGARPIHEDDLVSPSDGKVLHFGKIKCGEIEQVKGVAYSLPEFIGLPTWKQENNEQAPEINPQDPSLLLDCDKYSSYISERKDTSLYHLVVYLAPGDYHRFHSPADWTVHFRRHFAGDLLSVSPLVARLVRGLFSLNERVVYVGQWRHGFFSYTAVGATNVGSIRIYIDEELKTNYWKNRKGTQFEYTFPQPLDVRKGDVFGEFNLGSTIVIIFEAPNNVEFSVKSGDRILVGKPFLKIAQK</sequence>
<dbReference type="InterPro" id="IPR033177">
    <property type="entry name" value="PSD-B"/>
</dbReference>
<comment type="catalytic activity">
    <reaction evidence="13">
        <text>a 1,2-diacyl-sn-glycero-3-phospho-L-serine + H(+) = a 1,2-diacyl-sn-glycero-3-phosphoethanolamine + CO2</text>
        <dbReference type="Rhea" id="RHEA:20828"/>
        <dbReference type="ChEBI" id="CHEBI:15378"/>
        <dbReference type="ChEBI" id="CHEBI:16526"/>
        <dbReference type="ChEBI" id="CHEBI:57262"/>
        <dbReference type="ChEBI" id="CHEBI:64612"/>
        <dbReference type="EC" id="4.1.1.65"/>
    </reaction>
</comment>
<comment type="subcellular location">
    <molecule>Phosphatidylserine decarboxylase alpha chain</molecule>
    <subcellularLocation>
        <location evidence="13">Mitochondrion inner membrane</location>
        <topology evidence="13">Peripheral membrane protein</topology>
        <orientation evidence="13">Intermembrane side</orientation>
    </subcellularLocation>
    <text evidence="13">Anchored to the mitochondrial inner membrane through its interaction with the integral membrane beta chain.</text>
</comment>
<keyword evidence="6 13" id="KW-0443">Lipid metabolism</keyword>
<feature type="chain" id="PRO_5035348706" description="Phosphatidylserine decarboxylase beta chain" evidence="13">
    <location>
        <begin position="1"/>
        <end position="388"/>
    </location>
</feature>
<feature type="chain" id="PRO_5035348705" description="Phosphatidylserine decarboxylase alpha chain" evidence="13">
    <location>
        <begin position="389"/>
        <end position="423"/>
    </location>
</feature>
<evidence type="ECO:0000256" key="1">
    <source>
        <dbReference type="ARBA" id="ARBA00005189"/>
    </source>
</evidence>
<feature type="topological domain" description="Mitochondrial matrix" evidence="13">
    <location>
        <begin position="1"/>
        <end position="80"/>
    </location>
</feature>
<dbReference type="Proteomes" id="UP000708208">
    <property type="component" value="Unassembled WGS sequence"/>
</dbReference>
<dbReference type="PANTHER" id="PTHR10067:SF6">
    <property type="entry name" value="PHOSPHATIDYLSERINE DECARBOXYLASE PROENZYME, MITOCHONDRIAL"/>
    <property type="match status" value="1"/>
</dbReference>
<accession>A0A8J2KHE7</accession>
<keyword evidence="2 13" id="KW-0444">Lipid biosynthesis</keyword>
<keyword evidence="13" id="KW-0865">Zymogen</keyword>
<dbReference type="NCBIfam" id="TIGR00163">
    <property type="entry name" value="PS_decarb"/>
    <property type="match status" value="1"/>
</dbReference>
<dbReference type="GO" id="GO:0016540">
    <property type="term" value="P:protein autoprocessing"/>
    <property type="evidence" value="ECO:0007669"/>
    <property type="project" value="UniProtKB-UniRule"/>
</dbReference>
<feature type="active site" description="Charge relay system; for autoendoproteolytic cleavage activity" evidence="13">
    <location>
        <position position="389"/>
    </location>
</feature>
<keyword evidence="5 13" id="KW-1133">Transmembrane helix</keyword>
<evidence type="ECO:0000256" key="6">
    <source>
        <dbReference type="ARBA" id="ARBA00023098"/>
    </source>
</evidence>
<organism evidence="14 15">
    <name type="scientific">Allacma fusca</name>
    <dbReference type="NCBI Taxonomy" id="39272"/>
    <lineage>
        <taxon>Eukaryota</taxon>
        <taxon>Metazoa</taxon>
        <taxon>Ecdysozoa</taxon>
        <taxon>Arthropoda</taxon>
        <taxon>Hexapoda</taxon>
        <taxon>Collembola</taxon>
        <taxon>Symphypleona</taxon>
        <taxon>Sminthuridae</taxon>
        <taxon>Allacma</taxon>
    </lineage>
</organism>
<keyword evidence="4 13" id="KW-0210">Decarboxylase</keyword>